<comment type="caution">
    <text evidence="1">The sequence shown here is derived from an EMBL/GenBank/DDBJ whole genome shotgun (WGS) entry which is preliminary data.</text>
</comment>
<organism evidence="1 2">
    <name type="scientific">Cereibacter sphaeroides</name>
    <name type="common">Rhodobacter sphaeroides</name>
    <dbReference type="NCBI Taxonomy" id="1063"/>
    <lineage>
        <taxon>Bacteria</taxon>
        <taxon>Pseudomonadati</taxon>
        <taxon>Pseudomonadota</taxon>
        <taxon>Alphaproteobacteria</taxon>
        <taxon>Rhodobacterales</taxon>
        <taxon>Paracoccaceae</taxon>
        <taxon>Cereibacter</taxon>
    </lineage>
</organism>
<dbReference type="EMBL" id="QWGP01000008">
    <property type="protein sequence ID" value="RHZ95403.1"/>
    <property type="molecule type" value="Genomic_DNA"/>
</dbReference>
<protein>
    <submittedName>
        <fullName evidence="1">Antifreeze protein</fullName>
    </submittedName>
</protein>
<dbReference type="RefSeq" id="WP_118999973.1">
    <property type="nucleotide sequence ID" value="NZ_QWGP01000008.1"/>
</dbReference>
<accession>A0AAX1UL51</accession>
<evidence type="ECO:0000313" key="2">
    <source>
        <dbReference type="Proteomes" id="UP000266305"/>
    </source>
</evidence>
<name>A0AAX1UL51_CERSP</name>
<reference evidence="1 2" key="1">
    <citation type="submission" date="2018-08" db="EMBL/GenBank/DDBJ databases">
        <title>Draft genome sequence of Rhodobacter sphaeroides FY.</title>
        <authorList>
            <person name="Rayyan A."/>
            <person name="Meyer T.E."/>
            <person name="Kyndt J.A."/>
        </authorList>
    </citation>
    <scope>NUCLEOTIDE SEQUENCE [LARGE SCALE GENOMIC DNA]</scope>
    <source>
        <strain evidence="1 2">FY</strain>
    </source>
</reference>
<dbReference type="Gene3D" id="3.40.50.2000">
    <property type="entry name" value="Glycogen Phosphorylase B"/>
    <property type="match status" value="1"/>
</dbReference>
<dbReference type="AlphaFoldDB" id="A0AAX1UL51"/>
<sequence>MEGVRLDLCLLADIRAGDVAAPCHAAAAEAAAAAGYRVGVLPVAPRSIAADPFRLDEGFARLFASGRACRLAPGAAVDCTLVLAFDARLFAAGPLPGLRIGAARRLVTVERPAALASLPYADLERLAEAARLALGGPPVWAPTTAVAREGLTFAVPDWPLTPEDWLPVAPPLAEAGPRATHRGRPAIGAARIARVRPGAALPRGAAPLPLWRLRLPPDGERPSWPPPAPVEIWPDDRISLADFLPLVDLLANADEAADDPCPVEALLALRAGTVPYLPDGCRSTFGAAALYGAPGDVARRALDLQAEEGLALDLRAAGAEALAGRFSPEAFLSRLAPLLGPPRPAPFAPAVLARPPARVLFLSTNGVGMGHLTRQLAVARRLPGRLEPVFLSHSQAVDVARSFGFPAEHLPYHAASGEARAHWNAGLAETLGAAIAFWQPVGLVFDGNVPFAGLMAALEEAPDLARIWIRRGLWGAGRDPEALERGAAFDLILEPGEPAAALDEGPTAVRRGETRGVAPIRLLDGAEIPGRTEACAALGFDRAAVNVLIAPGSGNNFATGGLAARAVAALAGRRGIGVAVARWMISHEAPELPPGVVALTGFPFARHLAAFDFALAAAGYNSFVEHLERALPTLWTPNEHAEQDRQIVRARWAERQGLGLTLRLGEEMRLGAALNRMLDPAERAALRGAGASAAEALAARNGAVEAAEAIAALCGTAIARGR</sequence>
<evidence type="ECO:0000313" key="1">
    <source>
        <dbReference type="EMBL" id="RHZ95403.1"/>
    </source>
</evidence>
<proteinExistence type="predicted"/>
<dbReference type="SUPFAM" id="SSF53756">
    <property type="entry name" value="UDP-Glycosyltransferase/glycogen phosphorylase"/>
    <property type="match status" value="1"/>
</dbReference>
<gene>
    <name evidence="1" type="ORF">D1114_09405</name>
</gene>
<dbReference type="Proteomes" id="UP000266305">
    <property type="component" value="Unassembled WGS sequence"/>
</dbReference>